<dbReference type="CDD" id="cd02980">
    <property type="entry name" value="TRX_Fd_family"/>
    <property type="match status" value="1"/>
</dbReference>
<evidence type="ECO:0000259" key="6">
    <source>
        <dbReference type="SMART" id="SM00928"/>
    </source>
</evidence>
<name>A0LLT9_SYNFM</name>
<dbReference type="InterPro" id="IPR036249">
    <property type="entry name" value="Thioredoxin-like_sf"/>
</dbReference>
<dbReference type="PANTHER" id="PTHR43578:SF3">
    <property type="entry name" value="NADH-QUINONE OXIDOREDUCTASE SUBUNIT F"/>
    <property type="match status" value="1"/>
</dbReference>
<dbReference type="Gene3D" id="6.10.250.1450">
    <property type="match status" value="1"/>
</dbReference>
<gene>
    <name evidence="7" type="ordered locus">Sfum_2713</name>
</gene>
<keyword evidence="5" id="KW-0411">Iron-sulfur</keyword>
<dbReference type="FunFam" id="1.20.1440.230:FF:000001">
    <property type="entry name" value="Mitochondrial NADH dehydrogenase flavoprotein 1"/>
    <property type="match status" value="1"/>
</dbReference>
<protein>
    <submittedName>
        <fullName evidence="7">NADH dehydrogenase (Quinone)</fullName>
        <ecNumber evidence="7">1.6.5.11</ecNumber>
    </submittedName>
</protein>
<dbReference type="PROSITE" id="PS00645">
    <property type="entry name" value="COMPLEX1_51K_2"/>
    <property type="match status" value="1"/>
</dbReference>
<evidence type="ECO:0000313" key="7">
    <source>
        <dbReference type="EMBL" id="ABK18391.1"/>
    </source>
</evidence>
<dbReference type="HOGENOM" id="CLU_014881_3_2_7"/>
<dbReference type="Gene3D" id="3.10.20.600">
    <property type="match status" value="1"/>
</dbReference>
<reference evidence="7 8" key="1">
    <citation type="submission" date="2006-10" db="EMBL/GenBank/DDBJ databases">
        <title>Complete sequence of Syntrophobacter fumaroxidans MPOB.</title>
        <authorList>
            <consortium name="US DOE Joint Genome Institute"/>
            <person name="Copeland A."/>
            <person name="Lucas S."/>
            <person name="Lapidus A."/>
            <person name="Barry K."/>
            <person name="Detter J.C."/>
            <person name="Glavina del Rio T."/>
            <person name="Hammon N."/>
            <person name="Israni S."/>
            <person name="Pitluck S."/>
            <person name="Goltsman E.G."/>
            <person name="Martinez M."/>
            <person name="Schmutz J."/>
            <person name="Larimer F."/>
            <person name="Land M."/>
            <person name="Hauser L."/>
            <person name="Kyrpides N."/>
            <person name="Kim E."/>
            <person name="Boone D.R."/>
            <person name="Brockman F."/>
            <person name="Culley D."/>
            <person name="Ferry J."/>
            <person name="Gunsalus R."/>
            <person name="McInerney M.J."/>
            <person name="Morrison M."/>
            <person name="Plugge C."/>
            <person name="Rohlin L."/>
            <person name="Scholten J."/>
            <person name="Sieber J."/>
            <person name="Stams A.J.M."/>
            <person name="Worm P."/>
            <person name="Henstra A.M."/>
            <person name="Richardson P."/>
        </authorList>
    </citation>
    <scope>NUCLEOTIDE SEQUENCE [LARGE SCALE GENOMIC DNA]</scope>
    <source>
        <strain evidence="8">DSM 10017 / MPOB</strain>
    </source>
</reference>
<dbReference type="AlphaFoldDB" id="A0LLT9"/>
<dbReference type="InParanoid" id="A0LLT9"/>
<evidence type="ECO:0000256" key="1">
    <source>
        <dbReference type="ARBA" id="ARBA00007523"/>
    </source>
</evidence>
<sequence length="552" mass="59690">MNRTELYAMAQAELDRQQKFRCRLLCCASTPCISSGGTAVYEAVKQAIEAEGLQAEVEAVATGCVGPCSRGPLITVKMEGREDVVYEQVTPEMAARILDKHLRSKPVALDDKMLPADWPFFVKQKKIVLADSGTVDPEKLESYVARGGYTALGHALREMTPEEVCEEIARSGIRGRGGAGYPSGLKWHMVRKAPGEKKYVVANGDEGDPGAYMDRTLMESDPHRVLEGMAIAGYAVGADQGYIYVRGEYPLAAKRLEKAIRAAERRGLLGSRVLDSNFSFRIDIRMGAGAFVCGEETALMASIMGRRGQPVPRPPYPANKGLWGGPTLINNVETFGNIAAIIGNGAEWYASFGTEKSKGAKIFALAGKVNNTGLIEVPIGITLREIVYDIGGGIPGGRAFKAAQTGGPSGGCIPAEYLDTPIDYETLQKLGSIMGSGGLIVMDDQSCMPDVAKFFMEFCMDESCGKCTPCRVGTVQMHRMLDKITNGTATMDDLKRLEELCLMVKESSLCGLGQTAPNPIYSTLRYFRDEYEAHIKDHHCPAGVCQFGAKAV</sequence>
<dbReference type="OrthoDB" id="9805533at2"/>
<dbReference type="InterPro" id="IPR037207">
    <property type="entry name" value="Nuop51_4Fe4S-bd_sf"/>
</dbReference>
<dbReference type="eggNOG" id="COG1894">
    <property type="taxonomic scope" value="Bacteria"/>
</dbReference>
<keyword evidence="8" id="KW-1185">Reference proteome</keyword>
<dbReference type="Gene3D" id="1.20.1440.230">
    <property type="entry name" value="NADH-ubiquinone oxidoreductase 51kDa subunit, iron-sulphur binding domain"/>
    <property type="match status" value="1"/>
</dbReference>
<proteinExistence type="inferred from homology"/>
<dbReference type="SUPFAM" id="SSF142984">
    <property type="entry name" value="Nqo1 middle domain-like"/>
    <property type="match status" value="1"/>
</dbReference>
<accession>A0LLT9</accession>
<dbReference type="SUPFAM" id="SSF142019">
    <property type="entry name" value="Nqo1 FMN-binding domain-like"/>
    <property type="match status" value="1"/>
</dbReference>
<comment type="similarity">
    <text evidence="1">Belongs to the complex I 51 kDa subunit family.</text>
</comment>
<dbReference type="RefSeq" id="WP_011699558.1">
    <property type="nucleotide sequence ID" value="NC_008554.1"/>
</dbReference>
<dbReference type="InterPro" id="IPR019554">
    <property type="entry name" value="Soluble_ligand-bd"/>
</dbReference>
<dbReference type="SUPFAM" id="SSF52833">
    <property type="entry name" value="Thioredoxin-like"/>
    <property type="match status" value="1"/>
</dbReference>
<dbReference type="EC" id="1.6.5.11" evidence="7"/>
<dbReference type="FunFam" id="3.40.50.11540:FF:000002">
    <property type="entry name" value="Putative oxidoreductase"/>
    <property type="match status" value="1"/>
</dbReference>
<evidence type="ECO:0000256" key="4">
    <source>
        <dbReference type="ARBA" id="ARBA00023004"/>
    </source>
</evidence>
<feature type="domain" description="NADH-ubiquinone oxidoreductase 51kDa subunit iron-sulphur binding" evidence="6">
    <location>
        <begin position="449"/>
        <end position="494"/>
    </location>
</feature>
<dbReference type="SUPFAM" id="SSF140490">
    <property type="entry name" value="Nqo1C-terminal domain-like"/>
    <property type="match status" value="1"/>
</dbReference>
<dbReference type="GO" id="GO:0051539">
    <property type="term" value="F:4 iron, 4 sulfur cluster binding"/>
    <property type="evidence" value="ECO:0007669"/>
    <property type="project" value="UniProtKB-KW"/>
</dbReference>
<dbReference type="InterPro" id="IPR037225">
    <property type="entry name" value="Nuo51_FMN-bd_sf"/>
</dbReference>
<dbReference type="STRING" id="335543.Sfum_2713"/>
<evidence type="ECO:0000256" key="2">
    <source>
        <dbReference type="ARBA" id="ARBA00022485"/>
    </source>
</evidence>
<dbReference type="GO" id="GO:0010181">
    <property type="term" value="F:FMN binding"/>
    <property type="evidence" value="ECO:0007669"/>
    <property type="project" value="InterPro"/>
</dbReference>
<dbReference type="Gene3D" id="3.40.30.10">
    <property type="entry name" value="Glutaredoxin"/>
    <property type="match status" value="1"/>
</dbReference>
<dbReference type="GO" id="GO:0016491">
    <property type="term" value="F:oxidoreductase activity"/>
    <property type="evidence" value="ECO:0007669"/>
    <property type="project" value="UniProtKB-KW"/>
</dbReference>
<evidence type="ECO:0000256" key="3">
    <source>
        <dbReference type="ARBA" id="ARBA00022723"/>
    </source>
</evidence>
<evidence type="ECO:0000313" key="8">
    <source>
        <dbReference type="Proteomes" id="UP000001784"/>
    </source>
</evidence>
<dbReference type="InterPro" id="IPR011538">
    <property type="entry name" value="Nuo51_FMN-bd"/>
</dbReference>
<dbReference type="GO" id="GO:0046872">
    <property type="term" value="F:metal ion binding"/>
    <property type="evidence" value="ECO:0007669"/>
    <property type="project" value="UniProtKB-KW"/>
</dbReference>
<keyword evidence="7" id="KW-0560">Oxidoreductase</keyword>
<dbReference type="KEGG" id="sfu:Sfum_2713"/>
<dbReference type="Pfam" id="PF10531">
    <property type="entry name" value="SLBB"/>
    <property type="match status" value="1"/>
</dbReference>
<dbReference type="Proteomes" id="UP000001784">
    <property type="component" value="Chromosome"/>
</dbReference>
<keyword evidence="4" id="KW-0408">Iron</keyword>
<dbReference type="GO" id="GO:0008137">
    <property type="term" value="F:NADH dehydrogenase (ubiquinone) activity"/>
    <property type="evidence" value="ECO:0007669"/>
    <property type="project" value="InterPro"/>
</dbReference>
<dbReference type="Pfam" id="PF01512">
    <property type="entry name" value="Complex1_51K"/>
    <property type="match status" value="1"/>
</dbReference>
<dbReference type="EMBL" id="CP000478">
    <property type="protein sequence ID" value="ABK18391.1"/>
    <property type="molecule type" value="Genomic_DNA"/>
</dbReference>
<dbReference type="Pfam" id="PF01257">
    <property type="entry name" value="2Fe-2S_thioredx"/>
    <property type="match status" value="1"/>
</dbReference>
<dbReference type="SMART" id="SM00928">
    <property type="entry name" value="NADH_4Fe-4S"/>
    <property type="match status" value="1"/>
</dbReference>
<evidence type="ECO:0000256" key="5">
    <source>
        <dbReference type="ARBA" id="ARBA00023014"/>
    </source>
</evidence>
<dbReference type="InterPro" id="IPR001949">
    <property type="entry name" value="NADH-UbQ_OxRdtase_51kDa_CS"/>
</dbReference>
<dbReference type="InterPro" id="IPR019575">
    <property type="entry name" value="Nuop51_4Fe4S-bd"/>
</dbReference>
<organism evidence="7 8">
    <name type="scientific">Syntrophobacter fumaroxidans (strain DSM 10017 / MPOB)</name>
    <dbReference type="NCBI Taxonomy" id="335543"/>
    <lineage>
        <taxon>Bacteria</taxon>
        <taxon>Pseudomonadati</taxon>
        <taxon>Thermodesulfobacteriota</taxon>
        <taxon>Syntrophobacteria</taxon>
        <taxon>Syntrophobacterales</taxon>
        <taxon>Syntrophobacteraceae</taxon>
        <taxon>Syntrophobacter</taxon>
    </lineage>
</organism>
<dbReference type="PANTHER" id="PTHR43578">
    <property type="entry name" value="NADH-QUINONE OXIDOREDUCTASE SUBUNIT F"/>
    <property type="match status" value="1"/>
</dbReference>
<keyword evidence="3" id="KW-0479">Metal-binding</keyword>
<dbReference type="Gene3D" id="3.40.50.11540">
    <property type="entry name" value="NADH-ubiquinone oxidoreductase 51kDa subunit"/>
    <property type="match status" value="1"/>
</dbReference>
<keyword evidence="2" id="KW-0004">4Fe-4S</keyword>
<dbReference type="Pfam" id="PF10589">
    <property type="entry name" value="NADH_4Fe-4S"/>
    <property type="match status" value="1"/>
</dbReference>